<dbReference type="VEuPathDB" id="TriTrypDB:LPMP_321220"/>
<dbReference type="RefSeq" id="XP_010701808.1">
    <property type="nucleotide sequence ID" value="XM_010703506.1"/>
</dbReference>
<reference evidence="2 3" key="1">
    <citation type="journal article" date="2015" name="Sci. Rep.">
        <title>The genome of Leishmania panamensis: insights into genomics of the L. (Viannia) subgenus.</title>
        <authorList>
            <person name="Llanes A."/>
            <person name="Restrepo C.M."/>
            <person name="Vecchio G.D."/>
            <person name="Anguizola F.J."/>
            <person name="Lleonart R."/>
        </authorList>
    </citation>
    <scope>NUCLEOTIDE SEQUENCE [LARGE SCALE GENOMIC DNA]</scope>
    <source>
        <strain evidence="2 3">MHOM/PA/94/PSC-1</strain>
    </source>
</reference>
<accession>A0A088RXW6</accession>
<dbReference type="VEuPathDB" id="TriTrypDB:LPAL13_320017500"/>
<dbReference type="eggNOG" id="ENOG502S0UG">
    <property type="taxonomic scope" value="Eukaryota"/>
</dbReference>
<dbReference type="AlphaFoldDB" id="A0A088RXW6"/>
<dbReference type="OrthoDB" id="251039at2759"/>
<sequence>MDASAQHHSLELDQVTCPHYYHCVLHDVSFQLPVREIAARLVPNKDSDLVQRLAGAGCRIVPHQLHMYKEPLEKKFGYVSFFIRQEPHSTTDADYVHRLVCEWIAVDLASQLATTQCKVQLSQPPECHSSESFLNTFRRRCPLLDPKLVSDPMKLETFILTRVRFAQHRGNVSINELNAMHCDSAKVATSVDHRGTETGSSMSVGLTGTESETDSGVHSATRTRDEHVWKCVGTFSIAALSSKELVWLKKQLPSFPPLLITNGDVNTTHCDEVKLAQFFEASLTPLFTVEKVKGEAGVAIVCSET</sequence>
<protein>
    <submittedName>
        <fullName evidence="2">Uncharacterized protein</fullName>
    </submittedName>
</protein>
<organism evidence="2 3">
    <name type="scientific">Leishmania panamensis</name>
    <dbReference type="NCBI Taxonomy" id="5679"/>
    <lineage>
        <taxon>Eukaryota</taxon>
        <taxon>Discoba</taxon>
        <taxon>Euglenozoa</taxon>
        <taxon>Kinetoplastea</taxon>
        <taxon>Metakinetoplastina</taxon>
        <taxon>Trypanosomatida</taxon>
        <taxon>Trypanosomatidae</taxon>
        <taxon>Leishmaniinae</taxon>
        <taxon>Leishmania</taxon>
        <taxon>Leishmania guyanensis species complex</taxon>
    </lineage>
</organism>
<gene>
    <name evidence="2" type="ORF">LPMP_321220</name>
</gene>
<proteinExistence type="predicted"/>
<name>A0A088RXW6_LEIPA</name>
<feature type="compositionally biased region" description="Polar residues" evidence="1">
    <location>
        <begin position="197"/>
        <end position="220"/>
    </location>
</feature>
<dbReference type="GeneID" id="22577863"/>
<dbReference type="KEGG" id="lpan:LPMP_321220"/>
<evidence type="ECO:0000313" key="2">
    <source>
        <dbReference type="EMBL" id="AIO01008.1"/>
    </source>
</evidence>
<evidence type="ECO:0000313" key="3">
    <source>
        <dbReference type="Proteomes" id="UP000063063"/>
    </source>
</evidence>
<keyword evidence="3" id="KW-1185">Reference proteome</keyword>
<dbReference type="EMBL" id="CP009401">
    <property type="protein sequence ID" value="AIO01008.1"/>
    <property type="molecule type" value="Genomic_DNA"/>
</dbReference>
<feature type="region of interest" description="Disordered" evidence="1">
    <location>
        <begin position="191"/>
        <end position="220"/>
    </location>
</feature>
<evidence type="ECO:0000256" key="1">
    <source>
        <dbReference type="SAM" id="MobiDB-lite"/>
    </source>
</evidence>
<dbReference type="Proteomes" id="UP000063063">
    <property type="component" value="Chromosome 32"/>
</dbReference>